<evidence type="ECO:0000313" key="2">
    <source>
        <dbReference type="Proteomes" id="UP000664521"/>
    </source>
</evidence>
<name>A0A8H3F7Q8_9LECA</name>
<dbReference type="GO" id="GO:0005737">
    <property type="term" value="C:cytoplasm"/>
    <property type="evidence" value="ECO:0007669"/>
    <property type="project" value="TreeGrafter"/>
</dbReference>
<accession>A0A8H3F7Q8</accession>
<keyword evidence="2" id="KW-1185">Reference proteome</keyword>
<reference evidence="1" key="1">
    <citation type="submission" date="2021-03" db="EMBL/GenBank/DDBJ databases">
        <authorList>
            <person name="Tagirdzhanova G."/>
        </authorList>
    </citation>
    <scope>NUCLEOTIDE SEQUENCE</scope>
</reference>
<dbReference type="EMBL" id="CAJPDS010000020">
    <property type="protein sequence ID" value="CAF9917567.1"/>
    <property type="molecule type" value="Genomic_DNA"/>
</dbReference>
<dbReference type="AlphaFoldDB" id="A0A8H3F7Q8"/>
<gene>
    <name evidence="1" type="ORF">HETSPECPRED_003522</name>
</gene>
<protein>
    <submittedName>
        <fullName evidence="1">Uncharacterized protein</fullName>
    </submittedName>
</protein>
<sequence>MIQDVAKDNQYFGIAVDPHRVVTEDHAVDSYQNLLFAILRFHAMTRRFPAHVAIISHDFKKNRFLELHAPAIRWPARNLTFKGVDPAEHVVRREVLDAGESARGYKAFQGDPYGTGTLLQAKRQGRGWRNEYENLWNATIGDGVTELLSWSGGESGREIFPGQLPWDTSVR</sequence>
<dbReference type="OrthoDB" id="4347at2759"/>
<proteinExistence type="predicted"/>
<organism evidence="1 2">
    <name type="scientific">Heterodermia speciosa</name>
    <dbReference type="NCBI Taxonomy" id="116794"/>
    <lineage>
        <taxon>Eukaryota</taxon>
        <taxon>Fungi</taxon>
        <taxon>Dikarya</taxon>
        <taxon>Ascomycota</taxon>
        <taxon>Pezizomycotina</taxon>
        <taxon>Lecanoromycetes</taxon>
        <taxon>OSLEUM clade</taxon>
        <taxon>Lecanoromycetidae</taxon>
        <taxon>Caliciales</taxon>
        <taxon>Physciaceae</taxon>
        <taxon>Heterodermia</taxon>
    </lineage>
</organism>
<comment type="caution">
    <text evidence="1">The sequence shown here is derived from an EMBL/GenBank/DDBJ whole genome shotgun (WGS) entry which is preliminary data.</text>
</comment>
<dbReference type="PANTHER" id="PTHR28110:SF1">
    <property type="entry name" value="TRANSMEMBRANE PROTEIN"/>
    <property type="match status" value="1"/>
</dbReference>
<evidence type="ECO:0000313" key="1">
    <source>
        <dbReference type="EMBL" id="CAF9917567.1"/>
    </source>
</evidence>
<dbReference type="PANTHER" id="PTHR28110">
    <property type="entry name" value="TRANSMEMBRANE PROTEIN"/>
    <property type="match status" value="1"/>
</dbReference>
<dbReference type="InterPro" id="IPR055323">
    <property type="entry name" value="C57A10.07/YOR238W"/>
</dbReference>
<dbReference type="Proteomes" id="UP000664521">
    <property type="component" value="Unassembled WGS sequence"/>
</dbReference>